<dbReference type="EC" id="3.1.-.-" evidence="1"/>
<reference evidence="1 2" key="1">
    <citation type="submission" date="2019-09" db="EMBL/GenBank/DDBJ databases">
        <title>Draft genome sequences of 48 bacterial type strains from the CCUG.</title>
        <authorList>
            <person name="Tunovic T."/>
            <person name="Pineiro-Iglesias B."/>
            <person name="Unosson C."/>
            <person name="Inganas E."/>
            <person name="Ohlen M."/>
            <person name="Cardew S."/>
            <person name="Jensie-Markopoulos S."/>
            <person name="Salva-Serra F."/>
            <person name="Jaen-Luchoro D."/>
            <person name="Karlsson R."/>
            <person name="Svensson-Stadler L."/>
            <person name="Chun J."/>
            <person name="Moore E."/>
        </authorList>
    </citation>
    <scope>NUCLEOTIDE SEQUENCE [LARGE SCALE GENOMIC DNA]</scope>
    <source>
        <strain evidence="1 2">CCUG 30977</strain>
    </source>
</reference>
<dbReference type="EMBL" id="VZPB01000050">
    <property type="protein sequence ID" value="KAB0577087.1"/>
    <property type="molecule type" value="Genomic_DNA"/>
</dbReference>
<dbReference type="OrthoDB" id="9803916at2"/>
<dbReference type="NCBIfam" id="TIGR04122">
    <property type="entry name" value="Xnuc_lig_assoc"/>
    <property type="match status" value="1"/>
</dbReference>
<dbReference type="Gene3D" id="3.60.15.10">
    <property type="entry name" value="Ribonuclease Z/Hydroxyacylglutathione hydrolase-like"/>
    <property type="match status" value="1"/>
</dbReference>
<keyword evidence="1" id="KW-0378">Hydrolase</keyword>
<dbReference type="GO" id="GO:0004527">
    <property type="term" value="F:exonuclease activity"/>
    <property type="evidence" value="ECO:0007669"/>
    <property type="project" value="UniProtKB-KW"/>
</dbReference>
<dbReference type="PANTHER" id="PTHR11203:SF49">
    <property type="entry name" value="BLL1145 PROTEIN"/>
    <property type="match status" value="1"/>
</dbReference>
<dbReference type="InterPro" id="IPR036866">
    <property type="entry name" value="RibonucZ/Hydroxyglut_hydro"/>
</dbReference>
<protein>
    <submittedName>
        <fullName evidence="1">Ligase-associated DNA damage response exonuclease</fullName>
        <ecNumber evidence="1">3.1.-.-</ecNumber>
    </submittedName>
</protein>
<sequence>MTPPTRPPEDLIQRRPEGLYCPAGDFHIDPWRPVARAVITHAHADHARPGHGAYLAQRDGEALLRARLGEDIAFQGLAYGEPLRLGAVTLSLHPAGHVLGSAQVRVEHRGEVWVVSGDYFASGAGDHNPTCAPFEPVRCHTFITECTFGLPIYRWAAQAAVIDEIRAWWAGCAAEGRHALLMGYSLGKAQHLLAGLATAQAPGPVWVHGAVARLNAAYQASGVALPAAATVTAETDWKRQRGALVIAPPAVQGSAWARRLGPHRDAFASGWMRLRGARRRQGVDRGFVFSDHADWPGLLQAITATGAQRVIVTHGDEDALIRWLREQHGLQAETLATEFHDADTELPAAASTDSPPGAAP</sequence>
<keyword evidence="1" id="KW-0540">Nuclease</keyword>
<dbReference type="SUPFAM" id="SSF56281">
    <property type="entry name" value="Metallo-hydrolase/oxidoreductase"/>
    <property type="match status" value="1"/>
</dbReference>
<dbReference type="GO" id="GO:0004521">
    <property type="term" value="F:RNA endonuclease activity"/>
    <property type="evidence" value="ECO:0007669"/>
    <property type="project" value="TreeGrafter"/>
</dbReference>
<dbReference type="InterPro" id="IPR026360">
    <property type="entry name" value="Xnuc_lig_assoc"/>
</dbReference>
<keyword evidence="1" id="KW-0436">Ligase</keyword>
<dbReference type="GO" id="GO:0016874">
    <property type="term" value="F:ligase activity"/>
    <property type="evidence" value="ECO:0007669"/>
    <property type="project" value="UniProtKB-KW"/>
</dbReference>
<organism evidence="1 2">
    <name type="scientific">Ideonella dechloratans</name>
    <dbReference type="NCBI Taxonomy" id="36863"/>
    <lineage>
        <taxon>Bacteria</taxon>
        <taxon>Pseudomonadati</taxon>
        <taxon>Pseudomonadota</taxon>
        <taxon>Betaproteobacteria</taxon>
        <taxon>Burkholderiales</taxon>
        <taxon>Sphaerotilaceae</taxon>
        <taxon>Ideonella</taxon>
    </lineage>
</organism>
<gene>
    <name evidence="1" type="ORF">F7Q92_16860</name>
</gene>
<keyword evidence="1" id="KW-0269">Exonuclease</keyword>
<evidence type="ECO:0000313" key="2">
    <source>
        <dbReference type="Proteomes" id="UP000430120"/>
    </source>
</evidence>
<comment type="caution">
    <text evidence="1">The sequence shown here is derived from an EMBL/GenBank/DDBJ whole genome shotgun (WGS) entry which is preliminary data.</text>
</comment>
<dbReference type="InterPro" id="IPR050698">
    <property type="entry name" value="MBL"/>
</dbReference>
<dbReference type="AlphaFoldDB" id="A0A643F8K4"/>
<keyword evidence="2" id="KW-1185">Reference proteome</keyword>
<dbReference type="Proteomes" id="UP000430120">
    <property type="component" value="Unassembled WGS sequence"/>
</dbReference>
<evidence type="ECO:0000313" key="1">
    <source>
        <dbReference type="EMBL" id="KAB0577087.1"/>
    </source>
</evidence>
<accession>A0A643F8K4</accession>
<name>A0A643F8K4_IDEDE</name>
<dbReference type="PANTHER" id="PTHR11203">
    <property type="entry name" value="CLEAVAGE AND POLYADENYLATION SPECIFICITY FACTOR FAMILY MEMBER"/>
    <property type="match status" value="1"/>
</dbReference>
<proteinExistence type="predicted"/>
<dbReference type="RefSeq" id="WP_151125262.1">
    <property type="nucleotide sequence ID" value="NZ_CP088082.1"/>
</dbReference>